<evidence type="ECO:0000313" key="2">
    <source>
        <dbReference type="Proteomes" id="UP000070539"/>
    </source>
</evidence>
<dbReference type="PATRIC" id="fig|36847.3.peg.2813"/>
<gene>
    <name evidence="1" type="ORF">CLNEO_24150</name>
</gene>
<sequence>MSVLNPLPIEGIQEMTKPLFSIPTHQFLFNAGAVDAKFYMDTLQLEESEYNLIKFPQRGICLYKCGNERYNLMVHAPIYKENLFGKAGGR</sequence>
<keyword evidence="2" id="KW-1185">Reference proteome</keyword>
<organism evidence="1 2">
    <name type="scientific">Anaerotignum neopropionicum</name>
    <dbReference type="NCBI Taxonomy" id="36847"/>
    <lineage>
        <taxon>Bacteria</taxon>
        <taxon>Bacillati</taxon>
        <taxon>Bacillota</taxon>
        <taxon>Clostridia</taxon>
        <taxon>Lachnospirales</taxon>
        <taxon>Anaerotignaceae</taxon>
        <taxon>Anaerotignum</taxon>
    </lineage>
</organism>
<proteinExistence type="predicted"/>
<name>A0A136WCN4_9FIRM</name>
<evidence type="ECO:0000313" key="1">
    <source>
        <dbReference type="EMBL" id="KXL52250.1"/>
    </source>
</evidence>
<reference evidence="1 2" key="1">
    <citation type="submission" date="2016-01" db="EMBL/GenBank/DDBJ databases">
        <title>Genome sequence of Clostridium neopropionicum X4, DSM-3847.</title>
        <authorList>
            <person name="Poehlein A."/>
            <person name="Beck M.H."/>
            <person name="Bengelsdorf F.R."/>
            <person name="Daniel R."/>
            <person name="Duerre P."/>
        </authorList>
    </citation>
    <scope>NUCLEOTIDE SEQUENCE [LARGE SCALE GENOMIC DNA]</scope>
    <source>
        <strain evidence="1 2">DSM-3847</strain>
    </source>
</reference>
<dbReference type="AlphaFoldDB" id="A0A136WCN4"/>
<dbReference type="Proteomes" id="UP000070539">
    <property type="component" value="Unassembled WGS sequence"/>
</dbReference>
<protein>
    <submittedName>
        <fullName evidence="1">Uncharacterized protein</fullName>
    </submittedName>
</protein>
<accession>A0A136WCN4</accession>
<dbReference type="EMBL" id="LRVM01000009">
    <property type="protein sequence ID" value="KXL52250.1"/>
    <property type="molecule type" value="Genomic_DNA"/>
</dbReference>
<comment type="caution">
    <text evidence="1">The sequence shown here is derived from an EMBL/GenBank/DDBJ whole genome shotgun (WGS) entry which is preliminary data.</text>
</comment>